<evidence type="ECO:0008006" key="2">
    <source>
        <dbReference type="Google" id="ProtNLM"/>
    </source>
</evidence>
<organism evidence="1">
    <name type="scientific">hydrothermal vent metagenome</name>
    <dbReference type="NCBI Taxonomy" id="652676"/>
    <lineage>
        <taxon>unclassified sequences</taxon>
        <taxon>metagenomes</taxon>
        <taxon>ecological metagenomes</taxon>
    </lineage>
</organism>
<reference evidence="1" key="1">
    <citation type="submission" date="2018-06" db="EMBL/GenBank/DDBJ databases">
        <authorList>
            <person name="Zhirakovskaya E."/>
        </authorList>
    </citation>
    <scope>NUCLEOTIDE SEQUENCE</scope>
</reference>
<proteinExistence type="predicted"/>
<dbReference type="EMBL" id="UOEE01000174">
    <property type="protein sequence ID" value="VAV93880.1"/>
    <property type="molecule type" value="Genomic_DNA"/>
</dbReference>
<evidence type="ECO:0000313" key="1">
    <source>
        <dbReference type="EMBL" id="VAV93880.1"/>
    </source>
</evidence>
<dbReference type="AlphaFoldDB" id="A0A3B0RL36"/>
<gene>
    <name evidence="1" type="ORF">MNBD_ALPHA06-1748</name>
</gene>
<protein>
    <recommendedName>
        <fullName evidence="2">Holdfast attachment protein HfaA</fullName>
    </recommendedName>
</protein>
<accession>A0A3B0RL36</accession>
<sequence length="181" mass="18768">MTKRIQQSKRYRQMFAIKLALGAASVFGFSLAAPDHAMAQSVTYSGQLNIPYGRTYRDENTPYNPSSRDANGNRVIINGRMFAGDGSSLSGGLGSGFFGGQNSFGSQTGFGGAGAAGAGAIGNQLNVLTVGNYNTVIIDSTQINNGNQTVNLDGASGGYNPPIADNAPNTGELNGEINFND</sequence>
<dbReference type="InterPro" id="IPR049851">
    <property type="entry name" value="Holdfast_HfaA"/>
</dbReference>
<dbReference type="NCBIfam" id="NF037934">
    <property type="entry name" value="holdfast_HfaA"/>
    <property type="match status" value="1"/>
</dbReference>
<name>A0A3B0RL36_9ZZZZ</name>